<dbReference type="EMBL" id="JH597995">
    <property type="status" value="NOT_ANNOTATED_CDS"/>
    <property type="molecule type" value="Genomic_DNA"/>
</dbReference>
<dbReference type="Proteomes" id="UP000011713">
    <property type="component" value="Unassembled WGS sequence"/>
</dbReference>
<keyword evidence="2" id="KW-1185">Reference proteome</keyword>
<dbReference type="STRING" id="559515.M4BW97"/>
<dbReference type="EnsemblProtists" id="HpaT810798">
    <property type="protein sequence ID" value="HpaP810798"/>
    <property type="gene ID" value="HpaG810798"/>
</dbReference>
<dbReference type="PANTHER" id="PTHR37067:SF3">
    <property type="entry name" value="PX DOMAIN-CONTAINING PROTEIN"/>
    <property type="match status" value="1"/>
</dbReference>
<dbReference type="VEuPathDB" id="FungiDB:HpaG810798"/>
<evidence type="ECO:0000313" key="2">
    <source>
        <dbReference type="Proteomes" id="UP000011713"/>
    </source>
</evidence>
<reference evidence="1" key="2">
    <citation type="submission" date="2015-06" db="UniProtKB">
        <authorList>
            <consortium name="EnsemblProtists"/>
        </authorList>
    </citation>
    <scope>IDENTIFICATION</scope>
    <source>
        <strain evidence="1">Emoy2</strain>
    </source>
</reference>
<sequence length="207" mass="23727">MGKSTLFESAHALYFGFEVKSNDTKGNTICCCLFCVHEGRDEVEIGQNGRKCKRTRNIKMFTAPFYLHKYRSHLESQHANSWALYKKMSNAEKEVYFASKINPSNTLHRHIALKDDALTHDISARIFKAIFSDLLFGDDELLADFNVNDNSEDDMDNTLAKKAKEKPNSLNLFVKKKNDVDSYQVTINNVMRFNLAMDHVSVALSFR</sequence>
<proteinExistence type="predicted"/>
<protein>
    <submittedName>
        <fullName evidence="1">Uncharacterized protein</fullName>
    </submittedName>
</protein>
<dbReference type="HOGENOM" id="CLU_096990_0_0_1"/>
<evidence type="ECO:0000313" key="1">
    <source>
        <dbReference type="EnsemblProtists" id="HpaP810798"/>
    </source>
</evidence>
<dbReference type="AlphaFoldDB" id="M4BW97"/>
<dbReference type="InParanoid" id="M4BW97"/>
<dbReference type="PANTHER" id="PTHR37067">
    <property type="entry name" value="PX DOMAIN-CONTAINING PROTEIN"/>
    <property type="match status" value="1"/>
</dbReference>
<accession>M4BW97</accession>
<name>M4BW97_HYAAE</name>
<organism evidence="1 2">
    <name type="scientific">Hyaloperonospora arabidopsidis (strain Emoy2)</name>
    <name type="common">Downy mildew agent</name>
    <name type="synonym">Peronospora arabidopsidis</name>
    <dbReference type="NCBI Taxonomy" id="559515"/>
    <lineage>
        <taxon>Eukaryota</taxon>
        <taxon>Sar</taxon>
        <taxon>Stramenopiles</taxon>
        <taxon>Oomycota</taxon>
        <taxon>Peronosporomycetes</taxon>
        <taxon>Peronosporales</taxon>
        <taxon>Peronosporaceae</taxon>
        <taxon>Hyaloperonospora</taxon>
    </lineage>
</organism>
<reference evidence="2" key="1">
    <citation type="journal article" date="2010" name="Science">
        <title>Signatures of adaptation to obligate biotrophy in the Hyaloperonospora arabidopsidis genome.</title>
        <authorList>
            <person name="Baxter L."/>
            <person name="Tripathy S."/>
            <person name="Ishaque N."/>
            <person name="Boot N."/>
            <person name="Cabral A."/>
            <person name="Kemen E."/>
            <person name="Thines M."/>
            <person name="Ah-Fong A."/>
            <person name="Anderson R."/>
            <person name="Badejoko W."/>
            <person name="Bittner-Eddy P."/>
            <person name="Boore J.L."/>
            <person name="Chibucos M.C."/>
            <person name="Coates M."/>
            <person name="Dehal P."/>
            <person name="Delehaunty K."/>
            <person name="Dong S."/>
            <person name="Downton P."/>
            <person name="Dumas B."/>
            <person name="Fabro G."/>
            <person name="Fronick C."/>
            <person name="Fuerstenberg S.I."/>
            <person name="Fulton L."/>
            <person name="Gaulin E."/>
            <person name="Govers F."/>
            <person name="Hughes L."/>
            <person name="Humphray S."/>
            <person name="Jiang R.H."/>
            <person name="Judelson H."/>
            <person name="Kamoun S."/>
            <person name="Kyung K."/>
            <person name="Meijer H."/>
            <person name="Minx P."/>
            <person name="Morris P."/>
            <person name="Nelson J."/>
            <person name="Phuntumart V."/>
            <person name="Qutob D."/>
            <person name="Rehmany A."/>
            <person name="Rougon-Cardoso A."/>
            <person name="Ryden P."/>
            <person name="Torto-Alalibo T."/>
            <person name="Studholme D."/>
            <person name="Wang Y."/>
            <person name="Win J."/>
            <person name="Wood J."/>
            <person name="Clifton S.W."/>
            <person name="Rogers J."/>
            <person name="Van den Ackerveken G."/>
            <person name="Jones J.D."/>
            <person name="McDowell J.M."/>
            <person name="Beynon J."/>
            <person name="Tyler B.M."/>
        </authorList>
    </citation>
    <scope>NUCLEOTIDE SEQUENCE [LARGE SCALE GENOMIC DNA]</scope>
    <source>
        <strain evidence="2">Emoy2</strain>
    </source>
</reference>